<evidence type="ECO:0000313" key="4">
    <source>
        <dbReference type="EMBL" id="PFX31060.1"/>
    </source>
</evidence>
<organism evidence="4 5">
    <name type="scientific">Stylophora pistillata</name>
    <name type="common">Smooth cauliflower coral</name>
    <dbReference type="NCBI Taxonomy" id="50429"/>
    <lineage>
        <taxon>Eukaryota</taxon>
        <taxon>Metazoa</taxon>
        <taxon>Cnidaria</taxon>
        <taxon>Anthozoa</taxon>
        <taxon>Hexacorallia</taxon>
        <taxon>Scleractinia</taxon>
        <taxon>Astrocoeniina</taxon>
        <taxon>Pocilloporidae</taxon>
        <taxon>Stylophora</taxon>
    </lineage>
</organism>
<dbReference type="InterPro" id="IPR000210">
    <property type="entry name" value="BTB/POZ_dom"/>
</dbReference>
<dbReference type="Pfam" id="PF00651">
    <property type="entry name" value="BTB"/>
    <property type="match status" value="1"/>
</dbReference>
<proteinExistence type="predicted"/>
<keyword evidence="2" id="KW-0677">Repeat</keyword>
<dbReference type="Gene3D" id="1.25.40.420">
    <property type="match status" value="1"/>
</dbReference>
<gene>
    <name evidence="4" type="primary">Klhl20</name>
    <name evidence="4" type="ORF">AWC38_SpisGene4139</name>
</gene>
<dbReference type="OrthoDB" id="45365at2759"/>
<evidence type="ECO:0000313" key="5">
    <source>
        <dbReference type="Proteomes" id="UP000225706"/>
    </source>
</evidence>
<dbReference type="Gene3D" id="2.120.10.80">
    <property type="entry name" value="Kelch-type beta propeller"/>
    <property type="match status" value="1"/>
</dbReference>
<dbReference type="InterPro" id="IPR011705">
    <property type="entry name" value="BACK"/>
</dbReference>
<dbReference type="SUPFAM" id="SSF117281">
    <property type="entry name" value="Kelch motif"/>
    <property type="match status" value="2"/>
</dbReference>
<dbReference type="Proteomes" id="UP000225706">
    <property type="component" value="Unassembled WGS sequence"/>
</dbReference>
<dbReference type="InterPro" id="IPR006652">
    <property type="entry name" value="Kelch_1"/>
</dbReference>
<keyword evidence="5" id="KW-1185">Reference proteome</keyword>
<reference evidence="5" key="1">
    <citation type="journal article" date="2017" name="bioRxiv">
        <title>Comparative analysis of the genomes of Stylophora pistillata and Acropora digitifera provides evidence for extensive differences between species of corals.</title>
        <authorList>
            <person name="Voolstra C.R."/>
            <person name="Li Y."/>
            <person name="Liew Y.J."/>
            <person name="Baumgarten S."/>
            <person name="Zoccola D."/>
            <person name="Flot J.-F."/>
            <person name="Tambutte S."/>
            <person name="Allemand D."/>
            <person name="Aranda M."/>
        </authorList>
    </citation>
    <scope>NUCLEOTIDE SEQUENCE [LARGE SCALE GENOMIC DNA]</scope>
</reference>
<name>A0A2B4SQA0_STYPI</name>
<feature type="domain" description="BTB" evidence="3">
    <location>
        <begin position="33"/>
        <end position="101"/>
    </location>
</feature>
<keyword evidence="1" id="KW-0880">Kelch repeat</keyword>
<dbReference type="InterPro" id="IPR011333">
    <property type="entry name" value="SKP1/BTB/POZ_sf"/>
</dbReference>
<dbReference type="SUPFAM" id="SSF54695">
    <property type="entry name" value="POZ domain"/>
    <property type="match status" value="1"/>
</dbReference>
<evidence type="ECO:0000259" key="3">
    <source>
        <dbReference type="PROSITE" id="PS50097"/>
    </source>
</evidence>
<accession>A0A2B4SQA0</accession>
<dbReference type="PANTHER" id="PTHR45632:SF17">
    <property type="entry name" value="KELCH-LIKE PROTEIN 31"/>
    <property type="match status" value="1"/>
</dbReference>
<dbReference type="InterPro" id="IPR015915">
    <property type="entry name" value="Kelch-typ_b-propeller"/>
</dbReference>
<dbReference type="PRINTS" id="PR00501">
    <property type="entry name" value="KELCHREPEAT"/>
</dbReference>
<dbReference type="FunFam" id="1.25.40.420:FF:000001">
    <property type="entry name" value="Kelch-like family member 12"/>
    <property type="match status" value="1"/>
</dbReference>
<dbReference type="EMBL" id="LSMT01000041">
    <property type="protein sequence ID" value="PFX31060.1"/>
    <property type="molecule type" value="Genomic_DNA"/>
</dbReference>
<dbReference type="Pfam" id="PF07707">
    <property type="entry name" value="BACK"/>
    <property type="match status" value="1"/>
</dbReference>
<dbReference type="Pfam" id="PF01344">
    <property type="entry name" value="Kelch_1"/>
    <property type="match status" value="5"/>
</dbReference>
<dbReference type="AlphaFoldDB" id="A0A2B4SQA0"/>
<dbReference type="PROSITE" id="PS50097">
    <property type="entry name" value="BTB"/>
    <property type="match status" value="1"/>
</dbReference>
<evidence type="ECO:0000256" key="2">
    <source>
        <dbReference type="ARBA" id="ARBA00022737"/>
    </source>
</evidence>
<dbReference type="PIRSF" id="PIRSF037037">
    <property type="entry name" value="Kelch-like_protein_gigaxonin"/>
    <property type="match status" value="1"/>
</dbReference>
<dbReference type="GO" id="GO:0005737">
    <property type="term" value="C:cytoplasm"/>
    <property type="evidence" value="ECO:0007669"/>
    <property type="project" value="UniProtKB-ARBA"/>
</dbReference>
<dbReference type="Gene3D" id="3.30.710.10">
    <property type="entry name" value="Potassium Channel Kv1.1, Chain A"/>
    <property type="match status" value="1"/>
</dbReference>
<dbReference type="SMART" id="SM00225">
    <property type="entry name" value="BTB"/>
    <property type="match status" value="1"/>
</dbReference>
<evidence type="ECO:0000256" key="1">
    <source>
        <dbReference type="ARBA" id="ARBA00022441"/>
    </source>
</evidence>
<comment type="caution">
    <text evidence="4">The sequence shown here is derived from an EMBL/GenBank/DDBJ whole genome shotgun (WGS) entry which is preliminary data.</text>
</comment>
<dbReference type="PANTHER" id="PTHR45632">
    <property type="entry name" value="LD33804P"/>
    <property type="match status" value="1"/>
</dbReference>
<dbReference type="InterPro" id="IPR017096">
    <property type="entry name" value="BTB-kelch_protein"/>
</dbReference>
<sequence length="572" mass="64369">MENSRVLYDFTDEHGSSLALREMNVFRMENCFCDVVLSTEEGEEFNAHRLVLASVSAYFRAMFLTDMKESHETNITIRGVESQALKTLIDFAYTSTLRITFSNVHSLLSAASLLQFLTVENACYDFLRNSINTNNCLDIWNLADLHGCTELLDLAETFIRSNFVAVLKLGDFNSLTVKQIVKLFCHDKLNVPCESVVLFGALEWVKYDLTNRLTNLEELLTHVRFPLMTRKFLMDTAAREELIMSSSTCRQFVLEAIDYHLIPERRTKNRITRSIPRERLSRLLYVVGGEENRKVLNNVEYFDFNEKKWRVIAPMIIPRKFAGSVILDGQLYAVGGINREYADLVTVESYNPCVGQWTSVASLNKCKGALAVSVLEGWLYAAGGSHNGSALKSVERYDPIKNEWTQVANMRLPRSHFGMAPLQGRLYAVGGYCGISEIEHVECYDPMTNKWSDMSSMNKSRMNHAVVTFSDRIYVVGGSNSIGILDSIEKYNPDLNLWLIIRNTMDPRSGAGAAVVLGGEEGAQELFIIGGHDTNSRDTNSVKKLNLKFADYSTANAPCMNYPRVHAAVACA</sequence>
<dbReference type="SMART" id="SM00612">
    <property type="entry name" value="Kelch"/>
    <property type="match status" value="5"/>
</dbReference>
<dbReference type="SMART" id="SM00875">
    <property type="entry name" value="BACK"/>
    <property type="match status" value="1"/>
</dbReference>
<protein>
    <submittedName>
        <fullName evidence="4">Kelch-like protein 20</fullName>
    </submittedName>
</protein>